<name>A0A382TA86_9ZZZZ</name>
<dbReference type="InterPro" id="IPR023213">
    <property type="entry name" value="CAT-like_dom_sf"/>
</dbReference>
<sequence>MEFATLLAHLRESGVKLWAEGKTLRYSGTKHILTPQLIQQMKLNKAELLAHLRTTGSHESIPRVLGERELPLSPEQKSPWFLDQMLGGNPCDHLARAYRLHGQLNVVALERGINAIIERHDILRTVFNTGNGQAYQQILQHRELRIGQ</sequence>
<dbReference type="AlphaFoldDB" id="A0A382TA86"/>
<dbReference type="EMBL" id="UINC01134894">
    <property type="protein sequence ID" value="SVD18715.1"/>
    <property type="molecule type" value="Genomic_DNA"/>
</dbReference>
<evidence type="ECO:0000313" key="3">
    <source>
        <dbReference type="EMBL" id="SVD18715.1"/>
    </source>
</evidence>
<protein>
    <recommendedName>
        <fullName evidence="4">Condensation domain-containing protein</fullName>
    </recommendedName>
</protein>
<gene>
    <name evidence="3" type="ORF">METZ01_LOCUS371569</name>
</gene>
<reference evidence="3" key="1">
    <citation type="submission" date="2018-05" db="EMBL/GenBank/DDBJ databases">
        <authorList>
            <person name="Lanie J.A."/>
            <person name="Ng W.-L."/>
            <person name="Kazmierczak K.M."/>
            <person name="Andrzejewski T.M."/>
            <person name="Davidsen T.M."/>
            <person name="Wayne K.J."/>
            <person name="Tettelin H."/>
            <person name="Glass J.I."/>
            <person name="Rusch D."/>
            <person name="Podicherti R."/>
            <person name="Tsui H.-C.T."/>
            <person name="Winkler M.E."/>
        </authorList>
    </citation>
    <scope>NUCLEOTIDE SEQUENCE</scope>
</reference>
<organism evidence="3">
    <name type="scientific">marine metagenome</name>
    <dbReference type="NCBI Taxonomy" id="408172"/>
    <lineage>
        <taxon>unclassified sequences</taxon>
        <taxon>metagenomes</taxon>
        <taxon>ecological metagenomes</taxon>
    </lineage>
</organism>
<dbReference type="Pfam" id="PF18563">
    <property type="entry name" value="TubC_N"/>
    <property type="match status" value="1"/>
</dbReference>
<feature type="non-terminal residue" evidence="3">
    <location>
        <position position="148"/>
    </location>
</feature>
<dbReference type="InterPro" id="IPR001242">
    <property type="entry name" value="Condensation_dom"/>
</dbReference>
<feature type="domain" description="TubC N-terminal docking" evidence="2">
    <location>
        <begin position="5"/>
        <end position="53"/>
    </location>
</feature>
<feature type="domain" description="Condensation" evidence="1">
    <location>
        <begin position="67"/>
        <end position="146"/>
    </location>
</feature>
<dbReference type="SUPFAM" id="SSF52777">
    <property type="entry name" value="CoA-dependent acyltransferases"/>
    <property type="match status" value="1"/>
</dbReference>
<dbReference type="Pfam" id="PF00668">
    <property type="entry name" value="Condensation"/>
    <property type="match status" value="1"/>
</dbReference>
<evidence type="ECO:0000259" key="2">
    <source>
        <dbReference type="Pfam" id="PF18563"/>
    </source>
</evidence>
<accession>A0A382TA86</accession>
<dbReference type="Gene3D" id="1.10.10.1830">
    <property type="entry name" value="Non-ribosomal peptide synthase, adenylation domain"/>
    <property type="match status" value="1"/>
</dbReference>
<proteinExistence type="predicted"/>
<dbReference type="GO" id="GO:0003824">
    <property type="term" value="F:catalytic activity"/>
    <property type="evidence" value="ECO:0007669"/>
    <property type="project" value="InterPro"/>
</dbReference>
<dbReference type="InterPro" id="IPR044894">
    <property type="entry name" value="TubC_N_sf"/>
</dbReference>
<evidence type="ECO:0008006" key="4">
    <source>
        <dbReference type="Google" id="ProtNLM"/>
    </source>
</evidence>
<dbReference type="Gene3D" id="3.30.559.10">
    <property type="entry name" value="Chloramphenicol acetyltransferase-like domain"/>
    <property type="match status" value="1"/>
</dbReference>
<evidence type="ECO:0000259" key="1">
    <source>
        <dbReference type="Pfam" id="PF00668"/>
    </source>
</evidence>
<dbReference type="InterPro" id="IPR041464">
    <property type="entry name" value="TubC_N"/>
</dbReference>